<keyword evidence="3 7" id="KW-0418">Kinase</keyword>
<feature type="domain" description="Protein kinase" evidence="6">
    <location>
        <begin position="18"/>
        <end position="258"/>
    </location>
</feature>
<name>A0A1H5TRD6_9ACTN</name>
<dbReference type="GO" id="GO:0005524">
    <property type="term" value="F:ATP binding"/>
    <property type="evidence" value="ECO:0007669"/>
    <property type="project" value="UniProtKB-KW"/>
</dbReference>
<feature type="region of interest" description="Disordered" evidence="5">
    <location>
        <begin position="310"/>
        <end position="346"/>
    </location>
</feature>
<organism evidence="7 8">
    <name type="scientific">Nonomuraea solani</name>
    <dbReference type="NCBI Taxonomy" id="1144553"/>
    <lineage>
        <taxon>Bacteria</taxon>
        <taxon>Bacillati</taxon>
        <taxon>Actinomycetota</taxon>
        <taxon>Actinomycetes</taxon>
        <taxon>Streptosporangiales</taxon>
        <taxon>Streptosporangiaceae</taxon>
        <taxon>Nonomuraea</taxon>
    </lineage>
</organism>
<dbReference type="GO" id="GO:0004674">
    <property type="term" value="F:protein serine/threonine kinase activity"/>
    <property type="evidence" value="ECO:0007669"/>
    <property type="project" value="UniProtKB-KW"/>
</dbReference>
<keyword evidence="1" id="KW-0808">Transferase</keyword>
<evidence type="ECO:0000256" key="3">
    <source>
        <dbReference type="ARBA" id="ARBA00022777"/>
    </source>
</evidence>
<dbReference type="PROSITE" id="PS50011">
    <property type="entry name" value="PROTEIN_KINASE_DOM"/>
    <property type="match status" value="1"/>
</dbReference>
<evidence type="ECO:0000256" key="4">
    <source>
        <dbReference type="ARBA" id="ARBA00022840"/>
    </source>
</evidence>
<keyword evidence="2" id="KW-0547">Nucleotide-binding</keyword>
<gene>
    <name evidence="7" type="ORF">SAMN05444920_101279</name>
</gene>
<dbReference type="Gene3D" id="2.120.10.30">
    <property type="entry name" value="TolB, C-terminal domain"/>
    <property type="match status" value="1"/>
</dbReference>
<keyword evidence="8" id="KW-1185">Reference proteome</keyword>
<proteinExistence type="predicted"/>
<feature type="compositionally biased region" description="Low complexity" evidence="5">
    <location>
        <begin position="312"/>
        <end position="335"/>
    </location>
</feature>
<dbReference type="RefSeq" id="WP_103953861.1">
    <property type="nucleotide sequence ID" value="NZ_FNVT01000001.1"/>
</dbReference>
<protein>
    <submittedName>
        <fullName evidence="7">Serine/threonine protein kinase</fullName>
    </submittedName>
</protein>
<evidence type="ECO:0000256" key="1">
    <source>
        <dbReference type="ARBA" id="ARBA00022679"/>
    </source>
</evidence>
<evidence type="ECO:0000256" key="2">
    <source>
        <dbReference type="ARBA" id="ARBA00022741"/>
    </source>
</evidence>
<dbReference type="Pfam" id="PF00069">
    <property type="entry name" value="Pkinase"/>
    <property type="match status" value="1"/>
</dbReference>
<dbReference type="InterPro" id="IPR011044">
    <property type="entry name" value="Quino_amine_DH_bsu"/>
</dbReference>
<evidence type="ECO:0000313" key="7">
    <source>
        <dbReference type="EMBL" id="SEF64651.1"/>
    </source>
</evidence>
<dbReference type="InterPro" id="IPR000719">
    <property type="entry name" value="Prot_kinase_dom"/>
</dbReference>
<evidence type="ECO:0000259" key="6">
    <source>
        <dbReference type="PROSITE" id="PS50011"/>
    </source>
</evidence>
<dbReference type="EMBL" id="FNVT01000001">
    <property type="protein sequence ID" value="SEF64651.1"/>
    <property type="molecule type" value="Genomic_DNA"/>
</dbReference>
<sequence length="638" mass="67762">MSEITDLRAEDPAEVAGYRLTGRLGRDVFAGTSSVEEAVVVRLLPEELRVEVFLRAMEPLREASAVGTAQILDMGRQDGRAYLVTEFVEGGTLEAAGGSLDGVGLYRLAAGTITALVALHQAGLVHGDIRPGTILLGPDGPRVVDAGLAKALAEAAIATRKVEVPAYTAPERLRGADAESAADVFSWAATMVFAVSGSSPFEGGSMAATVDRITGGEPDLPDLGELHGLIAACLAKDPAARPAASEVLLRLVGQTSFLTGRVEGPAPPVQQTRPPARWREGVPALIAAFAAGALVSGVSVYALAGDRPPPTNAAATKPPTAAAATPTITSSATEAPLEDAEKKAATDTKLPTTGVTLHEHPKDPVRLVAYLEPSDKFTAYARDRSGGFKAMGATEQPMVAPNGDWVALNPMIKFQSSELDQVKFSRFSTGESFVVNTVKKPLQTMSPVWSRDGTKMLLSVHDPESEPRRIVGFVVVDVTARTSVHVETEYTDNPSLPYTFTPDGSIVRGYWDGKRGGVAYYDMSGEVTKTLHWVGLPRGVNWFSPSGKRLATVCPAGKAYCVWDAKTGARLATVPYTDDEGSFLGWFNDKHLLTEEPGKKKGTQVVKIVDFLGGTRRVLADIANDKPFLFQYAPVPRS</sequence>
<dbReference type="SUPFAM" id="SSF56112">
    <property type="entry name" value="Protein kinase-like (PK-like)"/>
    <property type="match status" value="1"/>
</dbReference>
<dbReference type="Proteomes" id="UP000236732">
    <property type="component" value="Unassembled WGS sequence"/>
</dbReference>
<dbReference type="InterPro" id="IPR011042">
    <property type="entry name" value="6-blade_b-propeller_TolB-like"/>
</dbReference>
<evidence type="ECO:0000256" key="5">
    <source>
        <dbReference type="SAM" id="MobiDB-lite"/>
    </source>
</evidence>
<dbReference type="SUPFAM" id="SSF50969">
    <property type="entry name" value="YVTN repeat-like/Quinoprotein amine dehydrogenase"/>
    <property type="match status" value="1"/>
</dbReference>
<dbReference type="PANTHER" id="PTHR43289:SF34">
    <property type="entry name" value="SERINE_THREONINE-PROTEIN KINASE YBDM-RELATED"/>
    <property type="match status" value="1"/>
</dbReference>
<reference evidence="7 8" key="1">
    <citation type="submission" date="2016-10" db="EMBL/GenBank/DDBJ databases">
        <authorList>
            <person name="de Groot N.N."/>
        </authorList>
    </citation>
    <scope>NUCLEOTIDE SEQUENCE [LARGE SCALE GENOMIC DNA]</scope>
    <source>
        <strain evidence="7 8">CGMCC 4.7037</strain>
    </source>
</reference>
<dbReference type="OrthoDB" id="3494744at2"/>
<accession>A0A1H5TRD6</accession>
<dbReference type="Gene3D" id="1.10.510.10">
    <property type="entry name" value="Transferase(Phosphotransferase) domain 1"/>
    <property type="match status" value="1"/>
</dbReference>
<dbReference type="AlphaFoldDB" id="A0A1H5TRD6"/>
<keyword evidence="7" id="KW-0723">Serine/threonine-protein kinase</keyword>
<keyword evidence="4" id="KW-0067">ATP-binding</keyword>
<dbReference type="InterPro" id="IPR011009">
    <property type="entry name" value="Kinase-like_dom_sf"/>
</dbReference>
<dbReference type="CDD" id="cd14014">
    <property type="entry name" value="STKc_PknB_like"/>
    <property type="match status" value="1"/>
</dbReference>
<evidence type="ECO:0000313" key="8">
    <source>
        <dbReference type="Proteomes" id="UP000236732"/>
    </source>
</evidence>
<dbReference type="PANTHER" id="PTHR43289">
    <property type="entry name" value="MITOGEN-ACTIVATED PROTEIN KINASE KINASE KINASE 20-RELATED"/>
    <property type="match status" value="1"/>
</dbReference>